<dbReference type="GO" id="GO:0003700">
    <property type="term" value="F:DNA-binding transcription factor activity"/>
    <property type="evidence" value="ECO:0007669"/>
    <property type="project" value="InterPro"/>
</dbReference>
<dbReference type="EMBL" id="VIFM01000074">
    <property type="protein sequence ID" value="TQF14226.1"/>
    <property type="molecule type" value="Genomic_DNA"/>
</dbReference>
<organism evidence="1 2">
    <name type="scientific">Myxococcus llanfairpwllgwyngyllgogerychwyrndrobwllllantysiliogogogochensis</name>
    <dbReference type="NCBI Taxonomy" id="2590453"/>
    <lineage>
        <taxon>Bacteria</taxon>
        <taxon>Pseudomonadati</taxon>
        <taxon>Myxococcota</taxon>
        <taxon>Myxococcia</taxon>
        <taxon>Myxococcales</taxon>
        <taxon>Cystobacterineae</taxon>
        <taxon>Myxococcaceae</taxon>
        <taxon>Myxococcus</taxon>
    </lineage>
</organism>
<dbReference type="AlphaFoldDB" id="A0A540WYY7"/>
<sequence>MRNGQRSLTAAEQQLVLQAHRVVRWAVRSFVLRCSAARGFEDDLASYAWMGAMYAAQRWLPDGGASFVTFARRPVRHYVMRGWLALAGVTRDEDGAYVPRHELPLDVDELLSVVVPPTQERTAEAHRLSATLGERLCAHMRPGMSQPVREKAVQAYLLRLDGETLESIGQHVGGTRQRAQQLLTQAEEAALRWAASLTPSWERGATHVA</sequence>
<evidence type="ECO:0000313" key="2">
    <source>
        <dbReference type="Proteomes" id="UP000315369"/>
    </source>
</evidence>
<dbReference type="RefSeq" id="WP_141644082.1">
    <property type="nucleotide sequence ID" value="NZ_VIFM01000074.1"/>
</dbReference>
<dbReference type="Proteomes" id="UP000315369">
    <property type="component" value="Unassembled WGS sequence"/>
</dbReference>
<dbReference type="GO" id="GO:0006352">
    <property type="term" value="P:DNA-templated transcription initiation"/>
    <property type="evidence" value="ECO:0007669"/>
    <property type="project" value="InterPro"/>
</dbReference>
<accession>A0A540WYY7</accession>
<protein>
    <submittedName>
        <fullName evidence="1">Sigma-70 family RNA polymerase sigma factor</fullName>
    </submittedName>
</protein>
<dbReference type="SUPFAM" id="SSF88946">
    <property type="entry name" value="Sigma2 domain of RNA polymerase sigma factors"/>
    <property type="match status" value="1"/>
</dbReference>
<dbReference type="InterPro" id="IPR013325">
    <property type="entry name" value="RNA_pol_sigma_r2"/>
</dbReference>
<gene>
    <name evidence="1" type="ORF">FJV41_19855</name>
</gene>
<comment type="caution">
    <text evidence="1">The sequence shown here is derived from an EMBL/GenBank/DDBJ whole genome shotgun (WGS) entry which is preliminary data.</text>
</comment>
<evidence type="ECO:0000313" key="1">
    <source>
        <dbReference type="EMBL" id="TQF14226.1"/>
    </source>
</evidence>
<keyword evidence="2" id="KW-1185">Reference proteome</keyword>
<name>A0A540WYY7_9BACT</name>
<reference evidence="1 2" key="1">
    <citation type="submission" date="2019-06" db="EMBL/GenBank/DDBJ databases">
        <authorList>
            <person name="Livingstone P."/>
            <person name="Whitworth D."/>
        </authorList>
    </citation>
    <scope>NUCLEOTIDE SEQUENCE [LARGE SCALE GENOMIC DNA]</scope>
    <source>
        <strain evidence="1 2">AM401</strain>
    </source>
</reference>
<proteinExistence type="predicted"/>
<dbReference type="Gene3D" id="1.10.1740.10">
    <property type="match status" value="1"/>
</dbReference>